<reference evidence="2 3" key="1">
    <citation type="journal article" date="2012" name="Proc. Natl. Acad. Sci. U.S.A.">
        <title>Comparative genomics of Ceriporiopsis subvermispora and Phanerochaete chrysosporium provide insight into selective ligninolysis.</title>
        <authorList>
            <person name="Fernandez-Fueyo E."/>
            <person name="Ruiz-Duenas F.J."/>
            <person name="Ferreira P."/>
            <person name="Floudas D."/>
            <person name="Hibbett D.S."/>
            <person name="Canessa P."/>
            <person name="Larrondo L.F."/>
            <person name="James T.Y."/>
            <person name="Seelenfreund D."/>
            <person name="Lobos S."/>
            <person name="Polanco R."/>
            <person name="Tello M."/>
            <person name="Honda Y."/>
            <person name="Watanabe T."/>
            <person name="Watanabe T."/>
            <person name="Ryu J.S."/>
            <person name="Kubicek C.P."/>
            <person name="Schmoll M."/>
            <person name="Gaskell J."/>
            <person name="Hammel K.E."/>
            <person name="St John F.J."/>
            <person name="Vanden Wymelenberg A."/>
            <person name="Sabat G."/>
            <person name="Splinter BonDurant S."/>
            <person name="Syed K."/>
            <person name="Yadav J.S."/>
            <person name="Doddapaneni H."/>
            <person name="Subramanian V."/>
            <person name="Lavin J.L."/>
            <person name="Oguiza J.A."/>
            <person name="Perez G."/>
            <person name="Pisabarro A.G."/>
            <person name="Ramirez L."/>
            <person name="Santoyo F."/>
            <person name="Master E."/>
            <person name="Coutinho P.M."/>
            <person name="Henrissat B."/>
            <person name="Lombard V."/>
            <person name="Magnuson J.K."/>
            <person name="Kuees U."/>
            <person name="Hori C."/>
            <person name="Igarashi K."/>
            <person name="Samejima M."/>
            <person name="Held B.W."/>
            <person name="Barry K.W."/>
            <person name="LaButti K.M."/>
            <person name="Lapidus A."/>
            <person name="Lindquist E.A."/>
            <person name="Lucas S.M."/>
            <person name="Riley R."/>
            <person name="Salamov A.A."/>
            <person name="Hoffmeister D."/>
            <person name="Schwenk D."/>
            <person name="Hadar Y."/>
            <person name="Yarden O."/>
            <person name="de Vries R.P."/>
            <person name="Wiebenga A."/>
            <person name="Stenlid J."/>
            <person name="Eastwood D."/>
            <person name="Grigoriev I.V."/>
            <person name="Berka R.M."/>
            <person name="Blanchette R.A."/>
            <person name="Kersten P."/>
            <person name="Martinez A.T."/>
            <person name="Vicuna R."/>
            <person name="Cullen D."/>
        </authorList>
    </citation>
    <scope>NUCLEOTIDE SEQUENCE [LARGE SCALE GENOMIC DNA]</scope>
    <source>
        <strain evidence="2 3">B</strain>
    </source>
</reference>
<proteinExistence type="predicted"/>
<gene>
    <name evidence="2" type="ORF">CERSUDRAFT_97152</name>
</gene>
<sequence length="165" mass="18453">MSAFVDLLAIVFTWCRTRAAKRPKFENRSSVTDVLLRDGALYFCVLLFLNVITFMDEWGLQALNTYTIYMLEIIAQYQTPLLSITVSHFLLNLRAAAYGTTSISDSQQTVTDIAFNACDRSSQPRPGSFVEPLGASLSDGSDDIDEDRVWDDVLHVRVGSNEEDA</sequence>
<dbReference type="EMBL" id="KB445802">
    <property type="protein sequence ID" value="EMD34548.1"/>
    <property type="molecule type" value="Genomic_DNA"/>
</dbReference>
<evidence type="ECO:0000313" key="3">
    <source>
        <dbReference type="Proteomes" id="UP000016930"/>
    </source>
</evidence>
<dbReference type="HOGENOM" id="CLU_125053_0_0_1"/>
<protein>
    <submittedName>
        <fullName evidence="2">Uncharacterized protein</fullName>
    </submittedName>
</protein>
<dbReference type="Proteomes" id="UP000016930">
    <property type="component" value="Unassembled WGS sequence"/>
</dbReference>
<feature type="region of interest" description="Disordered" evidence="1">
    <location>
        <begin position="121"/>
        <end position="144"/>
    </location>
</feature>
<organism evidence="2 3">
    <name type="scientific">Ceriporiopsis subvermispora (strain B)</name>
    <name type="common">White-rot fungus</name>
    <name type="synonym">Gelatoporia subvermispora</name>
    <dbReference type="NCBI Taxonomy" id="914234"/>
    <lineage>
        <taxon>Eukaryota</taxon>
        <taxon>Fungi</taxon>
        <taxon>Dikarya</taxon>
        <taxon>Basidiomycota</taxon>
        <taxon>Agaricomycotina</taxon>
        <taxon>Agaricomycetes</taxon>
        <taxon>Polyporales</taxon>
        <taxon>Gelatoporiaceae</taxon>
        <taxon>Gelatoporia</taxon>
    </lineage>
</organism>
<accession>M2QC29</accession>
<evidence type="ECO:0000313" key="2">
    <source>
        <dbReference type="EMBL" id="EMD34548.1"/>
    </source>
</evidence>
<name>M2QC29_CERS8</name>
<dbReference type="OrthoDB" id="2756573at2759"/>
<keyword evidence="3" id="KW-1185">Reference proteome</keyword>
<evidence type="ECO:0000256" key="1">
    <source>
        <dbReference type="SAM" id="MobiDB-lite"/>
    </source>
</evidence>
<dbReference type="AlphaFoldDB" id="M2QC29"/>